<dbReference type="EMBL" id="CP022098">
    <property type="protein sequence ID" value="ATB41120.1"/>
    <property type="molecule type" value="Genomic_DNA"/>
</dbReference>
<evidence type="ECO:0000313" key="2">
    <source>
        <dbReference type="EMBL" id="ATB41120.1"/>
    </source>
</evidence>
<sequence length="80" mass="8743">MCLPNAQQPVESVMDAGVVSVSDDSAWTVEEAARFLGIAPKTLYRWASEGLVPSVKMGNLRRFSPRALAAWREGRTHGGR</sequence>
<name>A0A250JC06_9BACT</name>
<dbReference type="SUPFAM" id="SSF46955">
    <property type="entry name" value="Putative DNA-binding domain"/>
    <property type="match status" value="1"/>
</dbReference>
<feature type="domain" description="Helix-turn-helix" evidence="1">
    <location>
        <begin position="28"/>
        <end position="75"/>
    </location>
</feature>
<evidence type="ECO:0000259" key="1">
    <source>
        <dbReference type="Pfam" id="PF12728"/>
    </source>
</evidence>
<dbReference type="InterPro" id="IPR009061">
    <property type="entry name" value="DNA-bd_dom_put_sf"/>
</dbReference>
<dbReference type="InterPro" id="IPR041657">
    <property type="entry name" value="HTH_17"/>
</dbReference>
<proteinExistence type="predicted"/>
<dbReference type="InterPro" id="IPR010093">
    <property type="entry name" value="SinI_DNA-bd"/>
</dbReference>
<dbReference type="Pfam" id="PF12728">
    <property type="entry name" value="HTH_17"/>
    <property type="match status" value="1"/>
</dbReference>
<dbReference type="RefSeq" id="WP_095988892.1">
    <property type="nucleotide sequence ID" value="NZ_CP022098.1"/>
</dbReference>
<dbReference type="GO" id="GO:0003677">
    <property type="term" value="F:DNA binding"/>
    <property type="evidence" value="ECO:0007669"/>
    <property type="project" value="InterPro"/>
</dbReference>
<accession>A0A250JC06</accession>
<dbReference type="AlphaFoldDB" id="A0A250JC06"/>
<dbReference type="Gene3D" id="1.10.1660.10">
    <property type="match status" value="1"/>
</dbReference>
<reference evidence="2 3" key="1">
    <citation type="submission" date="2017-06" db="EMBL/GenBank/DDBJ databases">
        <title>Sequencing and comparative analysis of myxobacterial genomes.</title>
        <authorList>
            <person name="Rupp O."/>
            <person name="Goesmann A."/>
            <person name="Sogaard-Andersen L."/>
        </authorList>
    </citation>
    <scope>NUCLEOTIDE SEQUENCE [LARGE SCALE GENOMIC DNA]</scope>
    <source>
        <strain evidence="2 3">DSM 52655</strain>
    </source>
</reference>
<protein>
    <recommendedName>
        <fullName evidence="1">Helix-turn-helix domain-containing protein</fullName>
    </recommendedName>
</protein>
<dbReference type="Proteomes" id="UP000217257">
    <property type="component" value="Chromosome"/>
</dbReference>
<gene>
    <name evidence="2" type="ORF">CYFUS_006582</name>
</gene>
<dbReference type="KEGG" id="cfus:CYFUS_006582"/>
<organism evidence="2 3">
    <name type="scientific">Cystobacter fuscus</name>
    <dbReference type="NCBI Taxonomy" id="43"/>
    <lineage>
        <taxon>Bacteria</taxon>
        <taxon>Pseudomonadati</taxon>
        <taxon>Myxococcota</taxon>
        <taxon>Myxococcia</taxon>
        <taxon>Myxococcales</taxon>
        <taxon>Cystobacterineae</taxon>
        <taxon>Archangiaceae</taxon>
        <taxon>Cystobacter</taxon>
    </lineage>
</organism>
<evidence type="ECO:0000313" key="3">
    <source>
        <dbReference type="Proteomes" id="UP000217257"/>
    </source>
</evidence>
<dbReference type="NCBIfam" id="TIGR01764">
    <property type="entry name" value="excise"/>
    <property type="match status" value="1"/>
</dbReference>